<proteinExistence type="predicted"/>
<dbReference type="AlphaFoldDB" id="A0A0G4IFK4"/>
<dbReference type="VEuPathDB" id="CryptoDB:Cvel_13942"/>
<protein>
    <submittedName>
        <fullName evidence="1">Uncharacterized protein</fullName>
    </submittedName>
</protein>
<gene>
    <name evidence="1" type="ORF">Cvel_13942</name>
</gene>
<accession>A0A0G4IFK4</accession>
<reference evidence="1" key="1">
    <citation type="submission" date="2014-11" db="EMBL/GenBank/DDBJ databases">
        <authorList>
            <person name="Otto D Thomas"/>
            <person name="Naeem Raeece"/>
        </authorList>
    </citation>
    <scope>NUCLEOTIDE SEQUENCE</scope>
</reference>
<name>A0A0G4IFK4_9ALVE</name>
<organism evidence="1">
    <name type="scientific">Chromera velia CCMP2878</name>
    <dbReference type="NCBI Taxonomy" id="1169474"/>
    <lineage>
        <taxon>Eukaryota</taxon>
        <taxon>Sar</taxon>
        <taxon>Alveolata</taxon>
        <taxon>Colpodellida</taxon>
        <taxon>Chromeraceae</taxon>
        <taxon>Chromera</taxon>
    </lineage>
</organism>
<sequence>MSHLEPAFDLPNFDSVDCRTGETRFECQIVYQLRDGTFLKMSDSGFPPSSPPTSFGKWTVRTGENDQLHYERVTPSGETESLPDAANCVECIERGTGFALKGCWGLPLTLHENVGEKRRIVYDVKTGEFWYQWGDGGGRETFLSAPDI</sequence>
<evidence type="ECO:0000313" key="1">
    <source>
        <dbReference type="EMBL" id="CEM55924.1"/>
    </source>
</evidence>
<dbReference type="EMBL" id="CDMZ01005924">
    <property type="protein sequence ID" value="CEM55924.1"/>
    <property type="molecule type" value="Genomic_DNA"/>
</dbReference>